<accession>A0ABX5KBF6</accession>
<gene>
    <name evidence="1" type="ORF">C7402_123107</name>
</gene>
<reference evidence="1 2" key="1">
    <citation type="submission" date="2018-05" db="EMBL/GenBank/DDBJ databases">
        <title>Genomic Encyclopedia of Type Strains, Phase IV (KMG-V): Genome sequencing to study the core and pangenomes of soil and plant-associated prokaryotes.</title>
        <authorList>
            <person name="Whitman W."/>
        </authorList>
    </citation>
    <scope>NUCLEOTIDE SEQUENCE [LARGE SCALE GENOMIC DNA]</scope>
    <source>
        <strain evidence="1 2">SCZa-39</strain>
    </source>
</reference>
<dbReference type="EMBL" id="QEOB01000023">
    <property type="protein sequence ID" value="PVX72868.1"/>
    <property type="molecule type" value="Genomic_DNA"/>
</dbReference>
<keyword evidence="2" id="KW-1185">Reference proteome</keyword>
<proteinExistence type="predicted"/>
<comment type="caution">
    <text evidence="1">The sequence shown here is derived from an EMBL/GenBank/DDBJ whole genome shotgun (WGS) entry which is preliminary data.</text>
</comment>
<protein>
    <submittedName>
        <fullName evidence="1">Uncharacterized protein</fullName>
    </submittedName>
</protein>
<organism evidence="1 2">
    <name type="scientific">Paraburkholderia unamae</name>
    <dbReference type="NCBI Taxonomy" id="219649"/>
    <lineage>
        <taxon>Bacteria</taxon>
        <taxon>Pseudomonadati</taxon>
        <taxon>Pseudomonadota</taxon>
        <taxon>Betaproteobacteria</taxon>
        <taxon>Burkholderiales</taxon>
        <taxon>Burkholderiaceae</taxon>
        <taxon>Paraburkholderia</taxon>
    </lineage>
</organism>
<sequence length="55" mass="6205">MTPPILWMTGRLANHALRIMICVRVQMPTPFVVCGRNRLHPGHSGLSIINATRLR</sequence>
<evidence type="ECO:0000313" key="2">
    <source>
        <dbReference type="Proteomes" id="UP000245712"/>
    </source>
</evidence>
<dbReference type="Proteomes" id="UP000245712">
    <property type="component" value="Unassembled WGS sequence"/>
</dbReference>
<name>A0ABX5KBF6_9BURK</name>
<evidence type="ECO:0000313" key="1">
    <source>
        <dbReference type="EMBL" id="PVX72868.1"/>
    </source>
</evidence>